<sequence length="335" mass="36380">MNSLHPYRLFCLTLLGLLLVACSSGEVAEEDGRLQVVTTVSPLTNIIYNIGGEHIALSGIVPEGVNSHTFEPAPSDAVKLAQADLIFINGLNLEIPSLRLAEANLKEGGEIVILGEQTLSPDEFVYDFSFPKEAGNPNPHLWTNPILALKYAEIVRDKLVERDPDNAEAYRRNYDSFSARITALDEAIKATTASIPEENRKLLTYHDSFAYFAPRYGFTVIGAVQPADFSEPSAQEVANLIEQLRTEQIPAVFGSEVFPSPVLDQIGREAGVSYVDTLRDDDLPGEPGDPEHSFIGLMVYDLKIMAAALGGDPTLMDSVDVTNVTGADTAVDQAE</sequence>
<dbReference type="Gene3D" id="3.40.50.1980">
    <property type="entry name" value="Nitrogenase molybdenum iron protein domain"/>
    <property type="match status" value="2"/>
</dbReference>
<dbReference type="InterPro" id="IPR050492">
    <property type="entry name" value="Bact_metal-bind_prot9"/>
</dbReference>
<comment type="subcellular location">
    <subcellularLocation>
        <location evidence="1">Cell envelope</location>
    </subcellularLocation>
</comment>
<dbReference type="SUPFAM" id="SSF53807">
    <property type="entry name" value="Helical backbone' metal receptor"/>
    <property type="match status" value="1"/>
</dbReference>
<evidence type="ECO:0000256" key="3">
    <source>
        <dbReference type="ARBA" id="ARBA00022723"/>
    </source>
</evidence>
<dbReference type="PRINTS" id="PR00691">
    <property type="entry name" value="ADHESINB"/>
</dbReference>
<evidence type="ECO:0000313" key="5">
    <source>
        <dbReference type="EMBL" id="VAW43564.1"/>
    </source>
</evidence>
<keyword evidence="3" id="KW-0479">Metal-binding</keyword>
<dbReference type="AlphaFoldDB" id="A0A3B0WJ28"/>
<evidence type="ECO:0000256" key="4">
    <source>
        <dbReference type="ARBA" id="ARBA00022729"/>
    </source>
</evidence>
<evidence type="ECO:0000256" key="2">
    <source>
        <dbReference type="ARBA" id="ARBA00022448"/>
    </source>
</evidence>
<name>A0A3B0WJ28_9ZZZZ</name>
<protein>
    <submittedName>
        <fullName evidence="5">Manganese ABC transporter, periplasmic-binding protein SitA</fullName>
    </submittedName>
</protein>
<keyword evidence="2" id="KW-0813">Transport</keyword>
<proteinExistence type="predicted"/>
<dbReference type="GO" id="GO:0030313">
    <property type="term" value="C:cell envelope"/>
    <property type="evidence" value="ECO:0007669"/>
    <property type="project" value="UniProtKB-SubCell"/>
</dbReference>
<dbReference type="GO" id="GO:0030001">
    <property type="term" value="P:metal ion transport"/>
    <property type="evidence" value="ECO:0007669"/>
    <property type="project" value="InterPro"/>
</dbReference>
<reference evidence="5" key="1">
    <citation type="submission" date="2018-06" db="EMBL/GenBank/DDBJ databases">
        <authorList>
            <person name="Zhirakovskaya E."/>
        </authorList>
    </citation>
    <scope>NUCLEOTIDE SEQUENCE</scope>
</reference>
<accession>A0A3B0WJ28</accession>
<dbReference type="Pfam" id="PF01297">
    <property type="entry name" value="ZnuA"/>
    <property type="match status" value="1"/>
</dbReference>
<organism evidence="5">
    <name type="scientific">hydrothermal vent metagenome</name>
    <dbReference type="NCBI Taxonomy" id="652676"/>
    <lineage>
        <taxon>unclassified sequences</taxon>
        <taxon>metagenomes</taxon>
        <taxon>ecological metagenomes</taxon>
    </lineage>
</organism>
<dbReference type="InterPro" id="IPR006129">
    <property type="entry name" value="AdhesinB"/>
</dbReference>
<dbReference type="GO" id="GO:0046872">
    <property type="term" value="F:metal ion binding"/>
    <property type="evidence" value="ECO:0007669"/>
    <property type="project" value="UniProtKB-KW"/>
</dbReference>
<dbReference type="GO" id="GO:0007155">
    <property type="term" value="P:cell adhesion"/>
    <property type="evidence" value="ECO:0007669"/>
    <property type="project" value="InterPro"/>
</dbReference>
<dbReference type="PANTHER" id="PTHR42953:SF1">
    <property type="entry name" value="METAL-BINDING PROTEIN HI_0362-RELATED"/>
    <property type="match status" value="1"/>
</dbReference>
<keyword evidence="4" id="KW-0732">Signal</keyword>
<dbReference type="EMBL" id="UOEU01001111">
    <property type="protein sequence ID" value="VAW43564.1"/>
    <property type="molecule type" value="Genomic_DNA"/>
</dbReference>
<dbReference type="InterPro" id="IPR006127">
    <property type="entry name" value="ZnuA-like"/>
</dbReference>
<dbReference type="InterPro" id="IPR006128">
    <property type="entry name" value="Lipoprotein_PsaA-like"/>
</dbReference>
<gene>
    <name evidence="5" type="ORF">MNBD_CHLOROFLEXI01-2423</name>
</gene>
<dbReference type="PANTHER" id="PTHR42953">
    <property type="entry name" value="HIGH-AFFINITY ZINC UPTAKE SYSTEM PROTEIN ZNUA-RELATED"/>
    <property type="match status" value="1"/>
</dbReference>
<evidence type="ECO:0000256" key="1">
    <source>
        <dbReference type="ARBA" id="ARBA00004196"/>
    </source>
</evidence>
<dbReference type="PRINTS" id="PR00690">
    <property type="entry name" value="ADHESNFAMILY"/>
</dbReference>